<dbReference type="EMBL" id="MN740261">
    <property type="protein sequence ID" value="QHT96634.1"/>
    <property type="molecule type" value="Genomic_DNA"/>
</dbReference>
<dbReference type="AlphaFoldDB" id="A0A6C0ITQ9"/>
<reference evidence="1" key="1">
    <citation type="journal article" date="2020" name="Nature">
        <title>Giant virus diversity and host interactions through global metagenomics.</title>
        <authorList>
            <person name="Schulz F."/>
            <person name="Roux S."/>
            <person name="Paez-Espino D."/>
            <person name="Jungbluth S."/>
            <person name="Walsh D.A."/>
            <person name="Denef V.J."/>
            <person name="McMahon K.D."/>
            <person name="Konstantinidis K.T."/>
            <person name="Eloe-Fadrosh E.A."/>
            <person name="Kyrpides N.C."/>
            <person name="Woyke T."/>
        </authorList>
    </citation>
    <scope>NUCLEOTIDE SEQUENCE</scope>
    <source>
        <strain evidence="1">GVMAG-M-3300024302-11</strain>
    </source>
</reference>
<name>A0A6C0ITQ9_9ZZZZ</name>
<protein>
    <recommendedName>
        <fullName evidence="2">WLM domain-containing protein</fullName>
    </recommendedName>
</protein>
<organism evidence="1">
    <name type="scientific">viral metagenome</name>
    <dbReference type="NCBI Taxonomy" id="1070528"/>
    <lineage>
        <taxon>unclassified sequences</taxon>
        <taxon>metagenomes</taxon>
        <taxon>organismal metagenomes</taxon>
    </lineage>
</organism>
<evidence type="ECO:0000313" key="1">
    <source>
        <dbReference type="EMBL" id="QHT96634.1"/>
    </source>
</evidence>
<evidence type="ECO:0008006" key="2">
    <source>
        <dbReference type="Google" id="ProtNLM"/>
    </source>
</evidence>
<proteinExistence type="predicted"/>
<accession>A0A6C0ITQ9</accession>
<sequence length="176" mass="20146">MNKNKLVLIEANNSGHKFLVHDDKLKNASANLLSDIITSMYKLRNHLIKNIDTCTDSELKESIILLEKNLNETRTNIYENAPKSEYTSYSVNKGEEVVFCLKSRKSGELHTLNLLMYVAIHEMAHVGCHEIGHTVLFSKIFEYYTKESIKIGIYKYDDYDSNPVEYCGMVLSSSII</sequence>